<evidence type="ECO:0008006" key="3">
    <source>
        <dbReference type="Google" id="ProtNLM"/>
    </source>
</evidence>
<evidence type="ECO:0000313" key="1">
    <source>
        <dbReference type="EMBL" id="KZO89638.1"/>
    </source>
</evidence>
<accession>A0A167FLW9</accession>
<dbReference type="EMBL" id="KV417375">
    <property type="protein sequence ID" value="KZO89638.1"/>
    <property type="molecule type" value="Genomic_DNA"/>
</dbReference>
<keyword evidence="2" id="KW-1185">Reference proteome</keyword>
<organism evidence="1 2">
    <name type="scientific">Calocera viscosa (strain TUFC12733)</name>
    <dbReference type="NCBI Taxonomy" id="1330018"/>
    <lineage>
        <taxon>Eukaryota</taxon>
        <taxon>Fungi</taxon>
        <taxon>Dikarya</taxon>
        <taxon>Basidiomycota</taxon>
        <taxon>Agaricomycotina</taxon>
        <taxon>Dacrymycetes</taxon>
        <taxon>Dacrymycetales</taxon>
        <taxon>Dacrymycetaceae</taxon>
        <taxon>Calocera</taxon>
    </lineage>
</organism>
<proteinExistence type="predicted"/>
<dbReference type="AlphaFoldDB" id="A0A167FLW9"/>
<gene>
    <name evidence="1" type="ORF">CALVIDRAFT_46676</name>
</gene>
<dbReference type="PANTHER" id="PTHR34305:SF1">
    <property type="entry name" value="SWIM-TYPE DOMAIN-CONTAINING PROTEIN"/>
    <property type="match status" value="1"/>
</dbReference>
<reference evidence="1 2" key="1">
    <citation type="journal article" date="2016" name="Mol. Biol. Evol.">
        <title>Comparative Genomics of Early-Diverging Mushroom-Forming Fungi Provides Insights into the Origins of Lignocellulose Decay Capabilities.</title>
        <authorList>
            <person name="Nagy L.G."/>
            <person name="Riley R."/>
            <person name="Tritt A."/>
            <person name="Adam C."/>
            <person name="Daum C."/>
            <person name="Floudas D."/>
            <person name="Sun H."/>
            <person name="Yadav J.S."/>
            <person name="Pangilinan J."/>
            <person name="Larsson K.H."/>
            <person name="Matsuura K."/>
            <person name="Barry K."/>
            <person name="Labutti K."/>
            <person name="Kuo R."/>
            <person name="Ohm R.A."/>
            <person name="Bhattacharya S.S."/>
            <person name="Shirouzu T."/>
            <person name="Yoshinaga Y."/>
            <person name="Martin F.M."/>
            <person name="Grigoriev I.V."/>
            <person name="Hibbett D.S."/>
        </authorList>
    </citation>
    <scope>NUCLEOTIDE SEQUENCE [LARGE SCALE GENOMIC DNA]</scope>
    <source>
        <strain evidence="1 2">TUFC12733</strain>
    </source>
</reference>
<name>A0A167FLW9_CALVF</name>
<dbReference type="STRING" id="1330018.A0A167FLW9"/>
<dbReference type="OrthoDB" id="2501483at2759"/>
<sequence>MYTDETQQNFIISVFPTRASMPDVIFFDNNCNLRRHLEKRAEDVREHFEHTTLVVDAFHWAGKHQQGSDEYCSKFCNPASYPDLYDETKPDKWLFNSSVCEQTNAWVRKFAAQTREMTAVRFEFFLDEVIKAHNEHITVELHRGQHFPHQIPASALE</sequence>
<dbReference type="PANTHER" id="PTHR34305">
    <property type="entry name" value="EXPRESSED PROTEIN"/>
    <property type="match status" value="1"/>
</dbReference>
<dbReference type="Proteomes" id="UP000076738">
    <property type="component" value="Unassembled WGS sequence"/>
</dbReference>
<protein>
    <recommendedName>
        <fullName evidence="3">Tc1-like transposase DDE domain-containing protein</fullName>
    </recommendedName>
</protein>
<evidence type="ECO:0000313" key="2">
    <source>
        <dbReference type="Proteomes" id="UP000076738"/>
    </source>
</evidence>